<reference evidence="7" key="1">
    <citation type="journal article" date="2019" name="Int. J. Syst. Evol. Microbiol.">
        <title>The Global Catalogue of Microorganisms (GCM) 10K type strain sequencing project: providing services to taxonomists for standard genome sequencing and annotation.</title>
        <authorList>
            <consortium name="The Broad Institute Genomics Platform"/>
            <consortium name="The Broad Institute Genome Sequencing Center for Infectious Disease"/>
            <person name="Wu L."/>
            <person name="Ma J."/>
        </authorList>
    </citation>
    <scope>NUCLEOTIDE SEQUENCE [LARGE SCALE GENOMIC DNA]</scope>
    <source>
        <strain evidence="7">JCM 17441</strain>
    </source>
</reference>
<dbReference type="PROSITE" id="PS00622">
    <property type="entry name" value="HTH_LUXR_1"/>
    <property type="match status" value="1"/>
</dbReference>
<proteinExistence type="predicted"/>
<keyword evidence="7" id="KW-1185">Reference proteome</keyword>
<accession>A0ABP8DJB6</accession>
<dbReference type="RefSeq" id="WP_345134466.1">
    <property type="nucleotide sequence ID" value="NZ_BAABAT010000027.1"/>
</dbReference>
<dbReference type="EMBL" id="BAABAT010000027">
    <property type="protein sequence ID" value="GAA4257499.1"/>
    <property type="molecule type" value="Genomic_DNA"/>
</dbReference>
<gene>
    <name evidence="6" type="ORF">GCM10022255_074520</name>
</gene>
<dbReference type="PROSITE" id="PS50043">
    <property type="entry name" value="HTH_LUXR_2"/>
    <property type="match status" value="1"/>
</dbReference>
<dbReference type="InterPro" id="IPR000792">
    <property type="entry name" value="Tscrpt_reg_LuxR_C"/>
</dbReference>
<dbReference type="SUPFAM" id="SSF52172">
    <property type="entry name" value="CheY-like"/>
    <property type="match status" value="1"/>
</dbReference>
<evidence type="ECO:0000259" key="4">
    <source>
        <dbReference type="PROSITE" id="PS50043"/>
    </source>
</evidence>
<dbReference type="PANTHER" id="PTHR43214">
    <property type="entry name" value="TWO-COMPONENT RESPONSE REGULATOR"/>
    <property type="match status" value="1"/>
</dbReference>
<evidence type="ECO:0000256" key="1">
    <source>
        <dbReference type="ARBA" id="ARBA00022553"/>
    </source>
</evidence>
<dbReference type="InterPro" id="IPR058245">
    <property type="entry name" value="NreC/VraR/RcsB-like_REC"/>
</dbReference>
<organism evidence="6 7">
    <name type="scientific">Dactylosporangium darangshiense</name>
    <dbReference type="NCBI Taxonomy" id="579108"/>
    <lineage>
        <taxon>Bacteria</taxon>
        <taxon>Bacillati</taxon>
        <taxon>Actinomycetota</taxon>
        <taxon>Actinomycetes</taxon>
        <taxon>Micromonosporales</taxon>
        <taxon>Micromonosporaceae</taxon>
        <taxon>Dactylosporangium</taxon>
    </lineage>
</organism>
<evidence type="ECO:0000256" key="2">
    <source>
        <dbReference type="ARBA" id="ARBA00023125"/>
    </source>
</evidence>
<dbReference type="PRINTS" id="PR00038">
    <property type="entry name" value="HTHLUXR"/>
</dbReference>
<name>A0ABP8DJB6_9ACTN</name>
<dbReference type="SUPFAM" id="SSF46894">
    <property type="entry name" value="C-terminal effector domain of the bipartite response regulators"/>
    <property type="match status" value="1"/>
</dbReference>
<keyword evidence="1 3" id="KW-0597">Phosphoprotein</keyword>
<dbReference type="SMART" id="SM00421">
    <property type="entry name" value="HTH_LUXR"/>
    <property type="match status" value="1"/>
</dbReference>
<dbReference type="Proteomes" id="UP001500620">
    <property type="component" value="Unassembled WGS sequence"/>
</dbReference>
<dbReference type="InterPro" id="IPR016032">
    <property type="entry name" value="Sig_transdc_resp-reg_C-effctor"/>
</dbReference>
<dbReference type="Gene3D" id="3.40.50.2300">
    <property type="match status" value="1"/>
</dbReference>
<keyword evidence="2" id="KW-0238">DNA-binding</keyword>
<dbReference type="PANTHER" id="PTHR43214:SF43">
    <property type="entry name" value="TWO-COMPONENT RESPONSE REGULATOR"/>
    <property type="match status" value="1"/>
</dbReference>
<dbReference type="InterPro" id="IPR001789">
    <property type="entry name" value="Sig_transdc_resp-reg_receiver"/>
</dbReference>
<evidence type="ECO:0000256" key="3">
    <source>
        <dbReference type="PROSITE-ProRule" id="PRU00169"/>
    </source>
</evidence>
<dbReference type="CDD" id="cd17535">
    <property type="entry name" value="REC_NarL-like"/>
    <property type="match status" value="1"/>
</dbReference>
<feature type="domain" description="Response regulatory" evidence="5">
    <location>
        <begin position="8"/>
        <end position="124"/>
    </location>
</feature>
<evidence type="ECO:0000313" key="6">
    <source>
        <dbReference type="EMBL" id="GAA4257499.1"/>
    </source>
</evidence>
<dbReference type="InterPro" id="IPR011006">
    <property type="entry name" value="CheY-like_superfamily"/>
</dbReference>
<dbReference type="PROSITE" id="PS50110">
    <property type="entry name" value="RESPONSE_REGULATORY"/>
    <property type="match status" value="1"/>
</dbReference>
<evidence type="ECO:0000313" key="7">
    <source>
        <dbReference type="Proteomes" id="UP001500620"/>
    </source>
</evidence>
<dbReference type="InterPro" id="IPR039420">
    <property type="entry name" value="WalR-like"/>
</dbReference>
<dbReference type="Pfam" id="PF00196">
    <property type="entry name" value="GerE"/>
    <property type="match status" value="1"/>
</dbReference>
<dbReference type="SMART" id="SM00448">
    <property type="entry name" value="REC"/>
    <property type="match status" value="1"/>
</dbReference>
<dbReference type="Pfam" id="PF00072">
    <property type="entry name" value="Response_reg"/>
    <property type="match status" value="1"/>
</dbReference>
<feature type="modified residue" description="4-aspartylphosphate" evidence="3">
    <location>
        <position position="59"/>
    </location>
</feature>
<dbReference type="CDD" id="cd06170">
    <property type="entry name" value="LuxR_C_like"/>
    <property type="match status" value="1"/>
</dbReference>
<protein>
    <submittedName>
        <fullName evidence="6">Response regulator transcription factor</fullName>
    </submittedName>
</protein>
<comment type="caution">
    <text evidence="6">The sequence shown here is derived from an EMBL/GenBank/DDBJ whole genome shotgun (WGS) entry which is preliminary data.</text>
</comment>
<feature type="domain" description="HTH luxR-type" evidence="4">
    <location>
        <begin position="148"/>
        <end position="213"/>
    </location>
</feature>
<evidence type="ECO:0000259" key="5">
    <source>
        <dbReference type="PROSITE" id="PS50110"/>
    </source>
</evidence>
<sequence length="219" mass="22944">MTAPPSIRVLVADDHLVVRRGIGALLGSLDGVEVVAEATTGAEAIREAQLTRPDVVMMDLQMPEMDGIEATRRLATLLPDVAVLVLTMFEDDESVLSAMRAGAKGYLLKGAEQQDMLAAIRSVVAGQLVIGPGVAARLIAHLSAPPPPRTPFPQLTPREREVLDRIAQGQGNGAIAAALGVSPKTIGNNVSSIFAKLRVAGRPEAIVRAREEGLGRGAP</sequence>